<keyword evidence="2" id="KW-1185">Reference proteome</keyword>
<evidence type="ECO:0000313" key="2">
    <source>
        <dbReference type="Proteomes" id="UP000814033"/>
    </source>
</evidence>
<gene>
    <name evidence="1" type="ORF">FA95DRAFT_1128217</name>
</gene>
<organism evidence="1 2">
    <name type="scientific">Auriscalpium vulgare</name>
    <dbReference type="NCBI Taxonomy" id="40419"/>
    <lineage>
        <taxon>Eukaryota</taxon>
        <taxon>Fungi</taxon>
        <taxon>Dikarya</taxon>
        <taxon>Basidiomycota</taxon>
        <taxon>Agaricomycotina</taxon>
        <taxon>Agaricomycetes</taxon>
        <taxon>Russulales</taxon>
        <taxon>Auriscalpiaceae</taxon>
        <taxon>Auriscalpium</taxon>
    </lineage>
</organism>
<proteinExistence type="predicted"/>
<dbReference type="EMBL" id="MU276392">
    <property type="protein sequence ID" value="KAI0038894.1"/>
    <property type="molecule type" value="Genomic_DNA"/>
</dbReference>
<sequence>MTRVACRSRARGAALYPRRATFTNRSCRAQSATSLHAHASAARRVRWGSTAEATVAGRSRCDGRARAPPLAQTRSVPARGCVERRASLRAKPEAVEEVPASWPRSCHGRAEDEASRTRPRRARPRSSARMKMCSRPQRAHRLPAPTTPSALAWAKCARCHPRPASCTIRVCHSLRAPRRTRRSAHAHTRIVGHGGRVPARDGHVAEEGRVGPAREQKGEEQSDGGGGADCVGGGGVEAAHVAAETGAPISCACYARGAGTYCRWPARSVIRLYCARDSRDILPICSQVPPHTDLGLCILFYCHYKHMYSTSLVLRLNYLTVSFPCLPARPWAKRQARWPPTQSALPQYDYLISIGDV</sequence>
<accession>A0ACB8R470</accession>
<reference evidence="1" key="2">
    <citation type="journal article" date="2022" name="New Phytol.">
        <title>Evolutionary transition to the ectomycorrhizal habit in the genomes of a hyperdiverse lineage of mushroom-forming fungi.</title>
        <authorList>
            <person name="Looney B."/>
            <person name="Miyauchi S."/>
            <person name="Morin E."/>
            <person name="Drula E."/>
            <person name="Courty P.E."/>
            <person name="Kohler A."/>
            <person name="Kuo A."/>
            <person name="LaButti K."/>
            <person name="Pangilinan J."/>
            <person name="Lipzen A."/>
            <person name="Riley R."/>
            <person name="Andreopoulos W."/>
            <person name="He G."/>
            <person name="Johnson J."/>
            <person name="Nolan M."/>
            <person name="Tritt A."/>
            <person name="Barry K.W."/>
            <person name="Grigoriev I.V."/>
            <person name="Nagy L.G."/>
            <person name="Hibbett D."/>
            <person name="Henrissat B."/>
            <person name="Matheny P.B."/>
            <person name="Labbe J."/>
            <person name="Martin F.M."/>
        </authorList>
    </citation>
    <scope>NUCLEOTIDE SEQUENCE</scope>
    <source>
        <strain evidence="1">FP105234-sp</strain>
    </source>
</reference>
<comment type="caution">
    <text evidence="1">The sequence shown here is derived from an EMBL/GenBank/DDBJ whole genome shotgun (WGS) entry which is preliminary data.</text>
</comment>
<name>A0ACB8R470_9AGAM</name>
<dbReference type="Proteomes" id="UP000814033">
    <property type="component" value="Unassembled WGS sequence"/>
</dbReference>
<evidence type="ECO:0000313" key="1">
    <source>
        <dbReference type="EMBL" id="KAI0038894.1"/>
    </source>
</evidence>
<protein>
    <submittedName>
        <fullName evidence="1">Uncharacterized protein</fullName>
    </submittedName>
</protein>
<reference evidence="1" key="1">
    <citation type="submission" date="2021-02" db="EMBL/GenBank/DDBJ databases">
        <authorList>
            <consortium name="DOE Joint Genome Institute"/>
            <person name="Ahrendt S."/>
            <person name="Looney B.P."/>
            <person name="Miyauchi S."/>
            <person name="Morin E."/>
            <person name="Drula E."/>
            <person name="Courty P.E."/>
            <person name="Chicoki N."/>
            <person name="Fauchery L."/>
            <person name="Kohler A."/>
            <person name="Kuo A."/>
            <person name="Labutti K."/>
            <person name="Pangilinan J."/>
            <person name="Lipzen A."/>
            <person name="Riley R."/>
            <person name="Andreopoulos W."/>
            <person name="He G."/>
            <person name="Johnson J."/>
            <person name="Barry K.W."/>
            <person name="Grigoriev I.V."/>
            <person name="Nagy L."/>
            <person name="Hibbett D."/>
            <person name="Henrissat B."/>
            <person name="Matheny P.B."/>
            <person name="Labbe J."/>
            <person name="Martin F."/>
        </authorList>
    </citation>
    <scope>NUCLEOTIDE SEQUENCE</scope>
    <source>
        <strain evidence="1">FP105234-sp</strain>
    </source>
</reference>